<protein>
    <recommendedName>
        <fullName evidence="3">DUF6286 domain-containing protein</fullName>
    </recommendedName>
</protein>
<keyword evidence="2" id="KW-1133">Transmembrane helix</keyword>
<proteinExistence type="predicted"/>
<evidence type="ECO:0000313" key="5">
    <source>
        <dbReference type="Proteomes" id="UP001195724"/>
    </source>
</evidence>
<evidence type="ECO:0000259" key="3">
    <source>
        <dbReference type="Pfam" id="PF19803"/>
    </source>
</evidence>
<dbReference type="RefSeq" id="WP_307819562.1">
    <property type="nucleotide sequence ID" value="NZ_JAFBCL010000001.1"/>
</dbReference>
<organism evidence="4 5">
    <name type="scientific">Saccharothrix algeriensis</name>
    <dbReference type="NCBI Taxonomy" id="173560"/>
    <lineage>
        <taxon>Bacteria</taxon>
        <taxon>Bacillati</taxon>
        <taxon>Actinomycetota</taxon>
        <taxon>Actinomycetes</taxon>
        <taxon>Pseudonocardiales</taxon>
        <taxon>Pseudonocardiaceae</taxon>
        <taxon>Saccharothrix</taxon>
    </lineage>
</organism>
<dbReference type="Proteomes" id="UP001195724">
    <property type="component" value="Unassembled WGS sequence"/>
</dbReference>
<feature type="region of interest" description="Disordered" evidence="1">
    <location>
        <begin position="154"/>
        <end position="198"/>
    </location>
</feature>
<feature type="domain" description="DUF6286" evidence="3">
    <location>
        <begin position="61"/>
        <end position="163"/>
    </location>
</feature>
<dbReference type="EMBL" id="JAFBCL010000001">
    <property type="protein sequence ID" value="MBM7810578.1"/>
    <property type="molecule type" value="Genomic_DNA"/>
</dbReference>
<sequence length="198" mass="21359">MRVLLRLLSPFLGLAVACAGALLVAEVAWHWAGNGHLAPRPPTGVTWTDDRVRPIALATAVAGLLLLLIALTARRRFVRLHDPADGVVVTTTPTALARVVGNRVRAEEGVAGASVTASRRRIRVRATSRLHDEAALRPRLLDVAGRTVKALPLPSPPKVSVVVSSPKDRAPRKRLDREAHEHRPPERPAAGADHREGR</sequence>
<name>A0ABS2S5J3_9PSEU</name>
<feature type="compositionally biased region" description="Basic and acidic residues" evidence="1">
    <location>
        <begin position="166"/>
        <end position="198"/>
    </location>
</feature>
<feature type="transmembrane region" description="Helical" evidence="2">
    <location>
        <begin position="52"/>
        <end position="71"/>
    </location>
</feature>
<feature type="transmembrane region" description="Helical" evidence="2">
    <location>
        <begin position="12"/>
        <end position="32"/>
    </location>
</feature>
<evidence type="ECO:0000313" key="4">
    <source>
        <dbReference type="EMBL" id="MBM7810578.1"/>
    </source>
</evidence>
<evidence type="ECO:0000256" key="1">
    <source>
        <dbReference type="SAM" id="MobiDB-lite"/>
    </source>
</evidence>
<comment type="caution">
    <text evidence="4">The sequence shown here is derived from an EMBL/GenBank/DDBJ whole genome shotgun (WGS) entry which is preliminary data.</text>
</comment>
<dbReference type="InterPro" id="IPR046253">
    <property type="entry name" value="DUF6286"/>
</dbReference>
<reference evidence="4 5" key="1">
    <citation type="submission" date="2021-01" db="EMBL/GenBank/DDBJ databases">
        <title>Sequencing the genomes of 1000 actinobacteria strains.</title>
        <authorList>
            <person name="Klenk H.-P."/>
        </authorList>
    </citation>
    <scope>NUCLEOTIDE SEQUENCE [LARGE SCALE GENOMIC DNA]</scope>
    <source>
        <strain evidence="4 5">DSM 44581</strain>
    </source>
</reference>
<evidence type="ECO:0000256" key="2">
    <source>
        <dbReference type="SAM" id="Phobius"/>
    </source>
</evidence>
<gene>
    <name evidence="4" type="ORF">JOE68_001443</name>
</gene>
<keyword evidence="2" id="KW-0472">Membrane</keyword>
<accession>A0ABS2S5J3</accession>
<keyword evidence="5" id="KW-1185">Reference proteome</keyword>
<keyword evidence="2" id="KW-0812">Transmembrane</keyword>
<dbReference type="Pfam" id="PF19803">
    <property type="entry name" value="DUF6286"/>
    <property type="match status" value="1"/>
</dbReference>
<dbReference type="PROSITE" id="PS51257">
    <property type="entry name" value="PROKAR_LIPOPROTEIN"/>
    <property type="match status" value="1"/>
</dbReference>